<dbReference type="PANTHER" id="PTHR34582">
    <property type="entry name" value="UPF0702 TRANSMEMBRANE PROTEIN YCAP"/>
    <property type="match status" value="1"/>
</dbReference>
<dbReference type="OrthoDB" id="8617494at2"/>
<dbReference type="Pfam" id="PF04239">
    <property type="entry name" value="DUF421"/>
    <property type="match status" value="1"/>
</dbReference>
<sequence>MELLPTDWSLIFALETPLGELVLRGAILYFGILFLMRIMPRRTGGELATMDLVLILLITAAASHSLGDYTAIPDGVFLILIIMGFNYIVNALSYHFEFFERLVSLPPLQIIRNGKLLRRNMRREFLTQEELMGYLRQQGIDKIENVKAAYVEGEGKVTVINKKSAGE</sequence>
<feature type="transmembrane region" description="Helical" evidence="7">
    <location>
        <begin position="47"/>
        <end position="64"/>
    </location>
</feature>
<dbReference type="InterPro" id="IPR007353">
    <property type="entry name" value="DUF421"/>
</dbReference>
<evidence type="ECO:0000256" key="6">
    <source>
        <dbReference type="ARBA" id="ARBA00023136"/>
    </source>
</evidence>
<keyword evidence="6 7" id="KW-0472">Membrane</keyword>
<dbReference type="RefSeq" id="WP_146914001.1">
    <property type="nucleotide sequence ID" value="NZ_CP042344.1"/>
</dbReference>
<keyword evidence="10" id="KW-1185">Reference proteome</keyword>
<evidence type="ECO:0000256" key="1">
    <source>
        <dbReference type="ARBA" id="ARBA00004651"/>
    </source>
</evidence>
<gene>
    <name evidence="9" type="ORF">FOZ74_15895</name>
</gene>
<protein>
    <submittedName>
        <fullName evidence="9">DUF421 domain-containing protein</fullName>
    </submittedName>
</protein>
<evidence type="ECO:0000256" key="3">
    <source>
        <dbReference type="ARBA" id="ARBA00022475"/>
    </source>
</evidence>
<accession>A0A5B8RXN2</accession>
<dbReference type="KEGG" id="cof:FOZ74_15895"/>
<comment type="subcellular location">
    <subcellularLocation>
        <location evidence="1">Cell membrane</location>
        <topology evidence="1">Multi-pass membrane protein</topology>
    </subcellularLocation>
</comment>
<evidence type="ECO:0000256" key="5">
    <source>
        <dbReference type="ARBA" id="ARBA00022989"/>
    </source>
</evidence>
<evidence type="ECO:0000313" key="10">
    <source>
        <dbReference type="Proteomes" id="UP000321199"/>
    </source>
</evidence>
<evidence type="ECO:0000256" key="7">
    <source>
        <dbReference type="SAM" id="Phobius"/>
    </source>
</evidence>
<comment type="similarity">
    <text evidence="2">Belongs to the UPF0702 family.</text>
</comment>
<dbReference type="EMBL" id="CP042344">
    <property type="protein sequence ID" value="QEA14389.1"/>
    <property type="molecule type" value="Genomic_DNA"/>
</dbReference>
<dbReference type="Proteomes" id="UP000321199">
    <property type="component" value="Chromosome"/>
</dbReference>
<evidence type="ECO:0000313" key="9">
    <source>
        <dbReference type="EMBL" id="QEA14389.1"/>
    </source>
</evidence>
<dbReference type="InterPro" id="IPR023090">
    <property type="entry name" value="UPF0702_alpha/beta_dom_sf"/>
</dbReference>
<proteinExistence type="inferred from homology"/>
<evidence type="ECO:0000256" key="2">
    <source>
        <dbReference type="ARBA" id="ARBA00006448"/>
    </source>
</evidence>
<keyword evidence="3" id="KW-1003">Cell membrane</keyword>
<evidence type="ECO:0000259" key="8">
    <source>
        <dbReference type="Pfam" id="PF04239"/>
    </source>
</evidence>
<organism evidence="9 10">
    <name type="scientific">Comamonas flocculans</name>
    <dbReference type="NCBI Taxonomy" id="2597701"/>
    <lineage>
        <taxon>Bacteria</taxon>
        <taxon>Pseudomonadati</taxon>
        <taxon>Pseudomonadota</taxon>
        <taxon>Betaproteobacteria</taxon>
        <taxon>Burkholderiales</taxon>
        <taxon>Comamonadaceae</taxon>
        <taxon>Comamonas</taxon>
    </lineage>
</organism>
<name>A0A5B8RXN2_9BURK</name>
<feature type="transmembrane region" description="Helical" evidence="7">
    <location>
        <begin position="76"/>
        <end position="96"/>
    </location>
</feature>
<reference evidence="9 10" key="1">
    <citation type="submission" date="2019-07" db="EMBL/GenBank/DDBJ databases">
        <title>Complete genome sequence of Comamonas sp. NLF 7-7 isolated from livestock.</title>
        <authorList>
            <person name="Kim D.H."/>
            <person name="Kim J.G."/>
        </authorList>
    </citation>
    <scope>NUCLEOTIDE SEQUENCE [LARGE SCALE GENOMIC DNA]</scope>
    <source>
        <strain evidence="9 10">NLF 7-7</strain>
    </source>
</reference>
<evidence type="ECO:0000256" key="4">
    <source>
        <dbReference type="ARBA" id="ARBA00022692"/>
    </source>
</evidence>
<feature type="transmembrane region" description="Helical" evidence="7">
    <location>
        <begin position="12"/>
        <end position="35"/>
    </location>
</feature>
<feature type="domain" description="YetF C-terminal" evidence="8">
    <location>
        <begin position="95"/>
        <end position="164"/>
    </location>
</feature>
<dbReference type="Gene3D" id="3.30.240.20">
    <property type="entry name" value="bsu07140 like domains"/>
    <property type="match status" value="1"/>
</dbReference>
<dbReference type="AlphaFoldDB" id="A0A5B8RXN2"/>
<keyword evidence="4 7" id="KW-0812">Transmembrane</keyword>
<dbReference type="GO" id="GO:0005886">
    <property type="term" value="C:plasma membrane"/>
    <property type="evidence" value="ECO:0007669"/>
    <property type="project" value="UniProtKB-SubCell"/>
</dbReference>
<dbReference type="PANTHER" id="PTHR34582:SF6">
    <property type="entry name" value="UPF0702 TRANSMEMBRANE PROTEIN YCAP"/>
    <property type="match status" value="1"/>
</dbReference>
<keyword evidence="5 7" id="KW-1133">Transmembrane helix</keyword>